<evidence type="ECO:0000256" key="5">
    <source>
        <dbReference type="PROSITE-ProRule" id="PRU00042"/>
    </source>
</evidence>
<dbReference type="InterPro" id="IPR013087">
    <property type="entry name" value="Znf_C2H2_type"/>
</dbReference>
<dbReference type="Proteomes" id="UP001476247">
    <property type="component" value="Unassembled WGS sequence"/>
</dbReference>
<dbReference type="PANTHER" id="PTHR24379">
    <property type="entry name" value="KRAB AND ZINC FINGER DOMAIN-CONTAINING"/>
    <property type="match status" value="1"/>
</dbReference>
<evidence type="ECO:0000256" key="2">
    <source>
        <dbReference type="ARBA" id="ARBA00022737"/>
    </source>
</evidence>
<keyword evidence="2" id="KW-0677">Repeat</keyword>
<keyword evidence="1" id="KW-0479">Metal-binding</keyword>
<name>A0ABP9Y8T7_9FUNG</name>
<accession>A0ABP9Y8T7</accession>
<reference evidence="7 8" key="1">
    <citation type="submission" date="2024-04" db="EMBL/GenBank/DDBJ databases">
        <title>genome sequences of Mucor flavus KT1a and Helicostylum pulchrum KT1b strains isolation_sourced from the surface of a dry-aged beef.</title>
        <authorList>
            <person name="Toyotome T."/>
            <person name="Hosono M."/>
            <person name="Torimaru M."/>
            <person name="Fukuda K."/>
            <person name="Mikami N."/>
        </authorList>
    </citation>
    <scope>NUCLEOTIDE SEQUENCE [LARGE SCALE GENOMIC DNA]</scope>
    <source>
        <strain evidence="7 8">KT1b</strain>
    </source>
</reference>
<evidence type="ECO:0000313" key="7">
    <source>
        <dbReference type="EMBL" id="GAA5803382.1"/>
    </source>
</evidence>
<dbReference type="PANTHER" id="PTHR24379:SF127">
    <property type="entry name" value="BLOODY FINGERS-RELATED"/>
    <property type="match status" value="1"/>
</dbReference>
<feature type="domain" description="C2H2-type" evidence="6">
    <location>
        <begin position="123"/>
        <end position="151"/>
    </location>
</feature>
<evidence type="ECO:0000256" key="4">
    <source>
        <dbReference type="ARBA" id="ARBA00022833"/>
    </source>
</evidence>
<evidence type="ECO:0000313" key="8">
    <source>
        <dbReference type="Proteomes" id="UP001476247"/>
    </source>
</evidence>
<dbReference type="SMART" id="SM00355">
    <property type="entry name" value="ZnF_C2H2"/>
    <property type="match status" value="5"/>
</dbReference>
<dbReference type="Gene3D" id="3.30.160.60">
    <property type="entry name" value="Classic Zinc Finger"/>
    <property type="match status" value="2"/>
</dbReference>
<evidence type="ECO:0000259" key="6">
    <source>
        <dbReference type="PROSITE" id="PS50157"/>
    </source>
</evidence>
<keyword evidence="4" id="KW-0862">Zinc</keyword>
<dbReference type="EMBL" id="BAABUJ010000027">
    <property type="protein sequence ID" value="GAA5803382.1"/>
    <property type="molecule type" value="Genomic_DNA"/>
</dbReference>
<evidence type="ECO:0000256" key="1">
    <source>
        <dbReference type="ARBA" id="ARBA00022723"/>
    </source>
</evidence>
<gene>
    <name evidence="7" type="ORF">HPULCUR_008861</name>
</gene>
<keyword evidence="3 5" id="KW-0863">Zinc-finger</keyword>
<organism evidence="7 8">
    <name type="scientific">Helicostylum pulchrum</name>
    <dbReference type="NCBI Taxonomy" id="562976"/>
    <lineage>
        <taxon>Eukaryota</taxon>
        <taxon>Fungi</taxon>
        <taxon>Fungi incertae sedis</taxon>
        <taxon>Mucoromycota</taxon>
        <taxon>Mucoromycotina</taxon>
        <taxon>Mucoromycetes</taxon>
        <taxon>Mucorales</taxon>
        <taxon>Mucorineae</taxon>
        <taxon>Mucoraceae</taxon>
        <taxon>Helicostylum</taxon>
    </lineage>
</organism>
<sequence>MKQKTEKIVKNDVFTRDFKVDGPRTRSSIKQEIEDSKESMRCALYSTVKVEPLSSEIGKDTNSHPIEAFQHEPPIIDIINLYCDVCNKVYDVKSIYIAHLVRIHGMVLPDIYSEQKHFDPENRYCRLCDKKYKGMSSFKAHLQNIHHTELPSRPLLLQSTDDKNNYCVICDRKFGDRPHYLDHLARIHRSEDLDIFKGVDCAKPSKADKDGNRYCSDCHEVFMTRMFFQIHLDRIHGIKPLKPLKPPKKLPDVDDPDIDDPNNYCVSCNKTYASKRVYRSHLVNFHNLILPGSRIAATNNTAPVVDLLKKYCNYYTDETYGDILLIEMRHQ</sequence>
<comment type="caution">
    <text evidence="7">The sequence shown here is derived from an EMBL/GenBank/DDBJ whole genome shotgun (WGS) entry which is preliminary data.</text>
</comment>
<dbReference type="PROSITE" id="PS00028">
    <property type="entry name" value="ZINC_FINGER_C2H2_1"/>
    <property type="match status" value="5"/>
</dbReference>
<dbReference type="PROSITE" id="PS50157">
    <property type="entry name" value="ZINC_FINGER_C2H2_2"/>
    <property type="match status" value="1"/>
</dbReference>
<dbReference type="Pfam" id="PF12874">
    <property type="entry name" value="zf-met"/>
    <property type="match status" value="3"/>
</dbReference>
<protein>
    <recommendedName>
        <fullName evidence="6">C2H2-type domain-containing protein</fullName>
    </recommendedName>
</protein>
<evidence type="ECO:0000256" key="3">
    <source>
        <dbReference type="ARBA" id="ARBA00022771"/>
    </source>
</evidence>
<proteinExistence type="predicted"/>
<keyword evidence="8" id="KW-1185">Reference proteome</keyword>